<organism evidence="1 2">
    <name type="scientific">Prosthecobacter dejongeii</name>
    <dbReference type="NCBI Taxonomy" id="48465"/>
    <lineage>
        <taxon>Bacteria</taxon>
        <taxon>Pseudomonadati</taxon>
        <taxon>Verrucomicrobiota</taxon>
        <taxon>Verrucomicrobiia</taxon>
        <taxon>Verrucomicrobiales</taxon>
        <taxon>Verrucomicrobiaceae</taxon>
        <taxon>Prosthecobacter</taxon>
    </lineage>
</organism>
<dbReference type="Proteomes" id="UP000534294">
    <property type="component" value="Unassembled WGS sequence"/>
</dbReference>
<sequence length="114" mass="13300">MIFSRSAFAIGLVAFVTCCKPSELSKAPEPEWPTEQEIRVKVPQLSGAKILQIKKGTIYQSDGRQGPEGNLVFPIRVDFERYEYHYQLHKNAWQLGKVEVEFYKNHFGEWLFDY</sequence>
<gene>
    <name evidence="1" type="ORF">HNQ64_000398</name>
</gene>
<dbReference type="RefSeq" id="WP_184204673.1">
    <property type="nucleotide sequence ID" value="NZ_JACHIF010000001.1"/>
</dbReference>
<dbReference type="AlphaFoldDB" id="A0A7W7YHE6"/>
<keyword evidence="2" id="KW-1185">Reference proteome</keyword>
<protein>
    <submittedName>
        <fullName evidence="1">Uncharacterized protein</fullName>
    </submittedName>
</protein>
<name>A0A7W7YHE6_9BACT</name>
<comment type="caution">
    <text evidence="1">The sequence shown here is derived from an EMBL/GenBank/DDBJ whole genome shotgun (WGS) entry which is preliminary data.</text>
</comment>
<evidence type="ECO:0000313" key="2">
    <source>
        <dbReference type="Proteomes" id="UP000534294"/>
    </source>
</evidence>
<evidence type="ECO:0000313" key="1">
    <source>
        <dbReference type="EMBL" id="MBB5036164.1"/>
    </source>
</evidence>
<reference evidence="1 2" key="1">
    <citation type="submission" date="2020-08" db="EMBL/GenBank/DDBJ databases">
        <title>Genomic Encyclopedia of Type Strains, Phase IV (KMG-IV): sequencing the most valuable type-strain genomes for metagenomic binning, comparative biology and taxonomic classification.</title>
        <authorList>
            <person name="Goeker M."/>
        </authorList>
    </citation>
    <scope>NUCLEOTIDE SEQUENCE [LARGE SCALE GENOMIC DNA]</scope>
    <source>
        <strain evidence="1 2">DSM 12251</strain>
    </source>
</reference>
<proteinExistence type="predicted"/>
<dbReference type="EMBL" id="JACHIF010000001">
    <property type="protein sequence ID" value="MBB5036164.1"/>
    <property type="molecule type" value="Genomic_DNA"/>
</dbReference>
<accession>A0A7W7YHE6</accession>